<protein>
    <submittedName>
        <fullName evidence="1">Uncharacterized protein</fullName>
    </submittedName>
</protein>
<dbReference type="AlphaFoldDB" id="A0A292GS97"/>
<sequence length="141" mass="15746">MADYDRIVRDRQRSIRRQMDERRIAIKAVQLDGGWTSPSTVLSYFPADADREPATMSVASLFRLIETEALPLELLSLLLPSGFVIQRVPEGIDFDEYEKHCHEFLRIKSAAHHPASPAGREVSDCEKTGLGEAVIPLRAAG</sequence>
<organism evidence="1">
    <name type="scientific">Ochrobactrum sp. PW1</name>
    <dbReference type="NCBI Taxonomy" id="1882222"/>
    <lineage>
        <taxon>Bacteria</taxon>
        <taxon>Pseudomonadati</taxon>
        <taxon>Pseudomonadota</taxon>
        <taxon>Alphaproteobacteria</taxon>
        <taxon>Hyphomicrobiales</taxon>
        <taxon>Brucellaceae</taxon>
        <taxon>Brucella/Ochrobactrum group</taxon>
        <taxon>Ochrobactrum</taxon>
    </lineage>
</organism>
<name>A0A292GS97_9HYPH</name>
<reference evidence="1" key="1">
    <citation type="submission" date="2016-07" db="EMBL/GenBank/DDBJ databases">
        <title>Genomics reveals synergistic degradation of pyrene by five bacteria in a mangrove sediment-derived bacterial consortium.</title>
        <authorList>
            <person name="Wanapaisan P."/>
            <person name="Vejarano F."/>
            <person name="Chakraborty J."/>
            <person name="Shintani M."/>
            <person name="Muangchinda C."/>
            <person name="Laothamteep N."/>
            <person name="Suzuki-Minakuchi C."/>
            <person name="Inoue K."/>
            <person name="Nojiri H."/>
            <person name="Pinyakong O."/>
        </authorList>
    </citation>
    <scope>NUCLEOTIDE SEQUENCE</scope>
    <source>
        <strain evidence="1">PW1</strain>
    </source>
</reference>
<dbReference type="EMBL" id="LC171369">
    <property type="protein sequence ID" value="BBA74397.1"/>
    <property type="molecule type" value="Genomic_DNA"/>
</dbReference>
<accession>A0A292GS97</accession>
<proteinExistence type="predicted"/>
<evidence type="ECO:0000313" key="1">
    <source>
        <dbReference type="EMBL" id="BBA74397.1"/>
    </source>
</evidence>